<name>A0A1Y1IBX1_KLENI</name>
<sequence>MARGVCRSLTSGKSLASTLVLLVLVGTLATGTLAQGPILFGRPQVRVILQNVCPTDVQVYLGGENLWEQYNIRRIVNVFDPALETLLTVEEPLPSNPFILPAGETIPRLILTDNNTNQVGPFQYEGTIYVAPTGAPFPTFAEDNLSLLGSYVLPPDTTYRASGGGRFFIQSIVNTWDPTSIAAPAELIIRISCTPPPPPGPPPVPPPQTARVNITNMCSTPVRIVLSSNQANNDLWQVLNTTTNTTTSAPSTFDIPVGGSRENLLLVNINPALALPVRSGFIGATAAVGPVALVSPTGLDNIVIRSVRNSFTTPNISVFSGGPGSFILNPVATSSPEFTVAPVEVAVAVYCVAQPTLLPVGTLPAVTAAPVPPPSPPPGNLTACNNIGLGRSVECAANCACGAYIGGNITITTPTVCQANVQCAACNRGCNRDADCPPGYNCAGGCGAAAPPVTITVQIFTGQCLPNCGTMPSSTGC</sequence>
<evidence type="ECO:0000256" key="1">
    <source>
        <dbReference type="SAM" id="SignalP"/>
    </source>
</evidence>
<evidence type="ECO:0000313" key="2">
    <source>
        <dbReference type="EMBL" id="GAQ86227.1"/>
    </source>
</evidence>
<reference evidence="2 3" key="1">
    <citation type="journal article" date="2014" name="Nat. Commun.">
        <title>Klebsormidium flaccidum genome reveals primary factors for plant terrestrial adaptation.</title>
        <authorList>
            <person name="Hori K."/>
            <person name="Maruyama F."/>
            <person name="Fujisawa T."/>
            <person name="Togashi T."/>
            <person name="Yamamoto N."/>
            <person name="Seo M."/>
            <person name="Sato S."/>
            <person name="Yamada T."/>
            <person name="Mori H."/>
            <person name="Tajima N."/>
            <person name="Moriyama T."/>
            <person name="Ikeuchi M."/>
            <person name="Watanabe M."/>
            <person name="Wada H."/>
            <person name="Kobayashi K."/>
            <person name="Saito M."/>
            <person name="Masuda T."/>
            <person name="Sasaki-Sekimoto Y."/>
            <person name="Mashiguchi K."/>
            <person name="Awai K."/>
            <person name="Shimojima M."/>
            <person name="Masuda S."/>
            <person name="Iwai M."/>
            <person name="Nobusawa T."/>
            <person name="Narise T."/>
            <person name="Kondo S."/>
            <person name="Saito H."/>
            <person name="Sato R."/>
            <person name="Murakawa M."/>
            <person name="Ihara Y."/>
            <person name="Oshima-Yamada Y."/>
            <person name="Ohtaka K."/>
            <person name="Satoh M."/>
            <person name="Sonobe K."/>
            <person name="Ishii M."/>
            <person name="Ohtani R."/>
            <person name="Kanamori-Sato M."/>
            <person name="Honoki R."/>
            <person name="Miyazaki D."/>
            <person name="Mochizuki H."/>
            <person name="Umetsu J."/>
            <person name="Higashi K."/>
            <person name="Shibata D."/>
            <person name="Kamiya Y."/>
            <person name="Sato N."/>
            <person name="Nakamura Y."/>
            <person name="Tabata S."/>
            <person name="Ida S."/>
            <person name="Kurokawa K."/>
            <person name="Ohta H."/>
        </authorList>
    </citation>
    <scope>NUCLEOTIDE SEQUENCE [LARGE SCALE GENOMIC DNA]</scope>
    <source>
        <strain evidence="2 3">NIES-2285</strain>
    </source>
</reference>
<evidence type="ECO:0000313" key="3">
    <source>
        <dbReference type="Proteomes" id="UP000054558"/>
    </source>
</evidence>
<keyword evidence="3" id="KW-1185">Reference proteome</keyword>
<dbReference type="Proteomes" id="UP000054558">
    <property type="component" value="Unassembled WGS sequence"/>
</dbReference>
<feature type="signal peptide" evidence="1">
    <location>
        <begin position="1"/>
        <end position="34"/>
    </location>
</feature>
<organism evidence="2 3">
    <name type="scientific">Klebsormidium nitens</name>
    <name type="common">Green alga</name>
    <name type="synonym">Ulothrix nitens</name>
    <dbReference type="NCBI Taxonomy" id="105231"/>
    <lineage>
        <taxon>Eukaryota</taxon>
        <taxon>Viridiplantae</taxon>
        <taxon>Streptophyta</taxon>
        <taxon>Klebsormidiophyceae</taxon>
        <taxon>Klebsormidiales</taxon>
        <taxon>Klebsormidiaceae</taxon>
        <taxon>Klebsormidium</taxon>
    </lineage>
</organism>
<accession>A0A1Y1IBX1</accession>
<gene>
    <name evidence="2" type="ORF">KFL_002770040</name>
</gene>
<keyword evidence="1" id="KW-0732">Signal</keyword>
<feature type="chain" id="PRO_5012575765" evidence="1">
    <location>
        <begin position="35"/>
        <end position="477"/>
    </location>
</feature>
<dbReference type="AlphaFoldDB" id="A0A1Y1IBX1"/>
<dbReference type="EMBL" id="DF237226">
    <property type="protein sequence ID" value="GAQ86227.1"/>
    <property type="molecule type" value="Genomic_DNA"/>
</dbReference>
<proteinExistence type="predicted"/>
<protein>
    <submittedName>
        <fullName evidence="2">Uncharacterized protein</fullName>
    </submittedName>
</protein>